<accession>A0A392QL29</accession>
<dbReference type="Proteomes" id="UP000265520">
    <property type="component" value="Unassembled WGS sequence"/>
</dbReference>
<dbReference type="AlphaFoldDB" id="A0A392QL29"/>
<feature type="non-terminal residue" evidence="1">
    <location>
        <position position="64"/>
    </location>
</feature>
<comment type="caution">
    <text evidence="1">The sequence shown here is derived from an EMBL/GenBank/DDBJ whole genome shotgun (WGS) entry which is preliminary data.</text>
</comment>
<evidence type="ECO:0000313" key="2">
    <source>
        <dbReference type="Proteomes" id="UP000265520"/>
    </source>
</evidence>
<protein>
    <submittedName>
        <fullName evidence="1">Zeaxanthin epoxidase chloroplastic-like</fullName>
    </submittedName>
</protein>
<evidence type="ECO:0000313" key="1">
    <source>
        <dbReference type="EMBL" id="MCI24400.1"/>
    </source>
</evidence>
<sequence length="64" mass="7246">MAPGSLSKYFSNEGRRYKVPPNYPSRVRPSDVIEFGSDKASYRVKVTRSAPRVSQKEGTQILQK</sequence>
<reference evidence="1 2" key="1">
    <citation type="journal article" date="2018" name="Front. Plant Sci.">
        <title>Red Clover (Trifolium pratense) and Zigzag Clover (T. medium) - A Picture of Genomic Similarities and Differences.</title>
        <authorList>
            <person name="Dluhosova J."/>
            <person name="Istvanek J."/>
            <person name="Nedelnik J."/>
            <person name="Repkova J."/>
        </authorList>
    </citation>
    <scope>NUCLEOTIDE SEQUENCE [LARGE SCALE GENOMIC DNA]</scope>
    <source>
        <strain evidence="2">cv. 10/8</strain>
        <tissue evidence="1">Leaf</tissue>
    </source>
</reference>
<dbReference type="EMBL" id="LXQA010141214">
    <property type="protein sequence ID" value="MCI24400.1"/>
    <property type="molecule type" value="Genomic_DNA"/>
</dbReference>
<proteinExistence type="predicted"/>
<name>A0A392QL29_9FABA</name>
<keyword evidence="2" id="KW-1185">Reference proteome</keyword>
<organism evidence="1 2">
    <name type="scientific">Trifolium medium</name>
    <dbReference type="NCBI Taxonomy" id="97028"/>
    <lineage>
        <taxon>Eukaryota</taxon>
        <taxon>Viridiplantae</taxon>
        <taxon>Streptophyta</taxon>
        <taxon>Embryophyta</taxon>
        <taxon>Tracheophyta</taxon>
        <taxon>Spermatophyta</taxon>
        <taxon>Magnoliopsida</taxon>
        <taxon>eudicotyledons</taxon>
        <taxon>Gunneridae</taxon>
        <taxon>Pentapetalae</taxon>
        <taxon>rosids</taxon>
        <taxon>fabids</taxon>
        <taxon>Fabales</taxon>
        <taxon>Fabaceae</taxon>
        <taxon>Papilionoideae</taxon>
        <taxon>50 kb inversion clade</taxon>
        <taxon>NPAAA clade</taxon>
        <taxon>Hologalegina</taxon>
        <taxon>IRL clade</taxon>
        <taxon>Trifolieae</taxon>
        <taxon>Trifolium</taxon>
    </lineage>
</organism>